<keyword evidence="2" id="KW-0539">Nucleus</keyword>
<proteinExistence type="predicted"/>
<accession>A0A6G3MGI0</accession>
<evidence type="ECO:0000256" key="2">
    <source>
        <dbReference type="ARBA" id="ARBA00023242"/>
    </source>
</evidence>
<dbReference type="GO" id="GO:0080008">
    <property type="term" value="C:Cul4-RING E3 ubiquitin ligase complex"/>
    <property type="evidence" value="ECO:0007669"/>
    <property type="project" value="TreeGrafter"/>
</dbReference>
<dbReference type="EMBL" id="GHBP01002514">
    <property type="protein sequence ID" value="NDJ93120.1"/>
    <property type="molecule type" value="Transcribed_RNA"/>
</dbReference>
<sequence>MLQHEISIGKEISQTKCEQNYTRPSLDMLAKDYLFKQHSKCINPLITCPPISFYNKHHCPVSKDSTDNYIKSFSHIYDTYNKTQRYKLKLDAYNNFYNNYRMCCKVYDKDNNSSDFKICKISNDGNVVVSTKDGLRVYKNNNNKFQLYSVTSNIHHINHSYNNRYMIASGFDSSSAHFSFMWQYGDSWENKNLSSYVLF</sequence>
<protein>
    <submittedName>
        <fullName evidence="3">DDB1-and CUL4-associated factor 1 (Trinotate prediction)</fullName>
    </submittedName>
</protein>
<dbReference type="GO" id="GO:0005634">
    <property type="term" value="C:nucleus"/>
    <property type="evidence" value="ECO:0007669"/>
    <property type="project" value="UniProtKB-SubCell"/>
</dbReference>
<comment type="subcellular location">
    <subcellularLocation>
        <location evidence="1">Nucleus</location>
    </subcellularLocation>
</comment>
<dbReference type="PANTHER" id="PTHR13129">
    <property type="entry name" value="VPRBP PROTEIN-RELATED"/>
    <property type="match status" value="1"/>
</dbReference>
<evidence type="ECO:0000313" key="3">
    <source>
        <dbReference type="EMBL" id="NDJ93120.1"/>
    </source>
</evidence>
<dbReference type="InterPro" id="IPR033270">
    <property type="entry name" value="VPRBP/DCAF1"/>
</dbReference>
<name>A0A6G3MGI0_HENSL</name>
<evidence type="ECO:0000256" key="1">
    <source>
        <dbReference type="ARBA" id="ARBA00004123"/>
    </source>
</evidence>
<dbReference type="AlphaFoldDB" id="A0A6G3MGI0"/>
<dbReference type="GO" id="GO:0016567">
    <property type="term" value="P:protein ubiquitination"/>
    <property type="evidence" value="ECO:0007669"/>
    <property type="project" value="InterPro"/>
</dbReference>
<organism evidence="3">
    <name type="scientific">Henneguya salminicola</name>
    <name type="common">Myxosporean</name>
    <dbReference type="NCBI Taxonomy" id="69463"/>
    <lineage>
        <taxon>Eukaryota</taxon>
        <taxon>Metazoa</taxon>
        <taxon>Cnidaria</taxon>
        <taxon>Myxozoa</taxon>
        <taxon>Myxosporea</taxon>
        <taxon>Bivalvulida</taxon>
        <taxon>Platysporina</taxon>
        <taxon>Myxobolidae</taxon>
        <taxon>Henneguya</taxon>
    </lineage>
</organism>
<dbReference type="PANTHER" id="PTHR13129:SF4">
    <property type="entry name" value="DDB1- AND CUL4-ASSOCIATED FACTOR 1"/>
    <property type="match status" value="1"/>
</dbReference>
<reference evidence="3" key="1">
    <citation type="submission" date="2018-11" db="EMBL/GenBank/DDBJ databases">
        <title>Henneguya salminicola genome and transcriptome.</title>
        <authorList>
            <person name="Yahalomi D."/>
            <person name="Atkinson S.D."/>
            <person name="Neuhof M."/>
            <person name="Chang E.S."/>
            <person name="Philippe H."/>
            <person name="Cartwright P."/>
            <person name="Bartholomew J.L."/>
            <person name="Huchon D."/>
        </authorList>
    </citation>
    <scope>NUCLEOTIDE SEQUENCE</scope>
    <source>
        <strain evidence="3">Hz1</strain>
        <tissue evidence="3">Whole</tissue>
    </source>
</reference>